<dbReference type="SUPFAM" id="SSF47954">
    <property type="entry name" value="Cyclin-like"/>
    <property type="match status" value="1"/>
</dbReference>
<dbReference type="PANTHER" id="PTHR21615">
    <property type="entry name" value="CYCLIN N-TERMINAL DOMAIN-CONTAINING PROTEIN 1"/>
    <property type="match status" value="1"/>
</dbReference>
<keyword evidence="2" id="KW-1185">Reference proteome</keyword>
<dbReference type="Proteomes" id="UP000265020">
    <property type="component" value="Unassembled WGS sequence"/>
</dbReference>
<sequence length="333" mass="37507">MAKSFISFQRKSRHQAASFKFRETSSDLLNDFLVDLNQVNKDNLDDLTKYSGSFKRKRFVEYVILMTEELKLDPVVVHHAVELLQRFMVKHIADMLATIPLEGATANEAPIYEVFVHLKDKLPLIIFSCVQLASKYLLHQPVASTAVQVLHSLGLRVSKQTLLESELMVFKGLEYRLNVLNPLTYVEVILEVLVHNEPSVPVEHLYPISHHVLLCITLDKAAIFESLLRFTTQCSSPSREQREKFVKVTEDRMLLGAGVIAAATYISCIRKMQQVKGVLSINTLIPTQILIAFSPNVTQVVGELSHLTGISRRSIMDLSLVILGHITGTISEM</sequence>
<name>A0A3Q2CMP5_CYPVA</name>
<dbReference type="GO" id="GO:0007131">
    <property type="term" value="P:reciprocal meiotic recombination"/>
    <property type="evidence" value="ECO:0007669"/>
    <property type="project" value="TreeGrafter"/>
</dbReference>
<accession>A0A3Q2CMP5</accession>
<organism evidence="1 2">
    <name type="scientific">Cyprinodon variegatus</name>
    <name type="common">Sheepshead minnow</name>
    <dbReference type="NCBI Taxonomy" id="28743"/>
    <lineage>
        <taxon>Eukaryota</taxon>
        <taxon>Metazoa</taxon>
        <taxon>Chordata</taxon>
        <taxon>Craniata</taxon>
        <taxon>Vertebrata</taxon>
        <taxon>Euteleostomi</taxon>
        <taxon>Actinopterygii</taxon>
        <taxon>Neopterygii</taxon>
        <taxon>Teleostei</taxon>
        <taxon>Neoteleostei</taxon>
        <taxon>Acanthomorphata</taxon>
        <taxon>Ovalentaria</taxon>
        <taxon>Atherinomorphae</taxon>
        <taxon>Cyprinodontiformes</taxon>
        <taxon>Cyprinodontidae</taxon>
        <taxon>Cyprinodon</taxon>
    </lineage>
</organism>
<evidence type="ECO:0000313" key="1">
    <source>
        <dbReference type="Ensembl" id="ENSCVAP00000006649.1"/>
    </source>
</evidence>
<dbReference type="AlphaFoldDB" id="A0A3Q2CMP5"/>
<dbReference type="InterPro" id="IPR036915">
    <property type="entry name" value="Cyclin-like_sf"/>
</dbReference>
<dbReference type="GeneTree" id="ENSGT00440000033966"/>
<evidence type="ECO:0000313" key="2">
    <source>
        <dbReference type="Proteomes" id="UP000265020"/>
    </source>
</evidence>
<dbReference type="GO" id="GO:0035861">
    <property type="term" value="C:site of double-strand break"/>
    <property type="evidence" value="ECO:0007669"/>
    <property type="project" value="TreeGrafter"/>
</dbReference>
<proteinExistence type="predicted"/>
<protein>
    <submittedName>
        <fullName evidence="1">Cyclin N-terminal domain containing 1</fullName>
    </submittedName>
</protein>
<reference evidence="1" key="2">
    <citation type="submission" date="2025-09" db="UniProtKB">
        <authorList>
            <consortium name="Ensembl"/>
        </authorList>
    </citation>
    <scope>IDENTIFICATION</scope>
</reference>
<dbReference type="STRING" id="28743.ENSCVAP00000006649"/>
<dbReference type="Ensembl" id="ENSCVAT00000004646.1">
    <property type="protein sequence ID" value="ENSCVAP00000006649.1"/>
    <property type="gene ID" value="ENSCVAG00000008237.1"/>
</dbReference>
<dbReference type="OMA" id="CFKETRI"/>
<dbReference type="Gene3D" id="1.10.472.10">
    <property type="entry name" value="Cyclin-like"/>
    <property type="match status" value="1"/>
</dbReference>
<dbReference type="PANTHER" id="PTHR21615:SF2">
    <property type="entry name" value="CYCLIN N-TERMINAL DOMAIN-CONTAINING PROTEIN 1"/>
    <property type="match status" value="1"/>
</dbReference>
<reference evidence="1" key="1">
    <citation type="submission" date="2025-08" db="UniProtKB">
        <authorList>
            <consortium name="Ensembl"/>
        </authorList>
    </citation>
    <scope>IDENTIFICATION</scope>
</reference>